<proteinExistence type="predicted"/>
<dbReference type="SUPFAM" id="SSF55961">
    <property type="entry name" value="Bet v1-like"/>
    <property type="match status" value="1"/>
</dbReference>
<evidence type="ECO:0008006" key="3">
    <source>
        <dbReference type="Google" id="ProtNLM"/>
    </source>
</evidence>
<reference evidence="1 2" key="1">
    <citation type="submission" date="2021-03" db="EMBL/GenBank/DDBJ databases">
        <title>Genomic Encyclopedia of Type Strains, Phase IV (KMG-IV): sequencing the most valuable type-strain genomes for metagenomic binning, comparative biology and taxonomic classification.</title>
        <authorList>
            <person name="Goeker M."/>
        </authorList>
    </citation>
    <scope>NUCLEOTIDE SEQUENCE [LARGE SCALE GENOMIC DNA]</scope>
    <source>
        <strain evidence="1 2">DSM 101872</strain>
    </source>
</reference>
<accession>A0ABS4MEY3</accession>
<organism evidence="1 2">
    <name type="scientific">Lactobacillus colini</name>
    <dbReference type="NCBI Taxonomy" id="1819254"/>
    <lineage>
        <taxon>Bacteria</taxon>
        <taxon>Bacillati</taxon>
        <taxon>Bacillota</taxon>
        <taxon>Bacilli</taxon>
        <taxon>Lactobacillales</taxon>
        <taxon>Lactobacillaceae</taxon>
        <taxon>Lactobacillus</taxon>
    </lineage>
</organism>
<sequence>MNTNTLTYRYFYKADPQKMYQTLLNTQLEYFQMHDKSIKELHVGDKINTTLKTKINHDSVTTMEVTKIIPNEEFQLVTHQVGNHDITQTFKFKKSPNGSNELDYSERTNVTTFRGQSYFFLAKLLYKFFYNRGMKKRMQQLENLALN</sequence>
<comment type="caution">
    <text evidence="1">The sequence shown here is derived from an EMBL/GenBank/DDBJ whole genome shotgun (WGS) entry which is preliminary data.</text>
</comment>
<dbReference type="Proteomes" id="UP001519292">
    <property type="component" value="Unassembled WGS sequence"/>
</dbReference>
<keyword evidence="2" id="KW-1185">Reference proteome</keyword>
<dbReference type="EMBL" id="JAGGLU010000007">
    <property type="protein sequence ID" value="MBP2058233.1"/>
    <property type="molecule type" value="Genomic_DNA"/>
</dbReference>
<protein>
    <recommendedName>
        <fullName evidence="3">DUF3284 domain-containing protein</fullName>
    </recommendedName>
</protein>
<evidence type="ECO:0000313" key="2">
    <source>
        <dbReference type="Proteomes" id="UP001519292"/>
    </source>
</evidence>
<gene>
    <name evidence="1" type="ORF">J2Z60_001410</name>
</gene>
<evidence type="ECO:0000313" key="1">
    <source>
        <dbReference type="EMBL" id="MBP2058233.1"/>
    </source>
</evidence>
<name>A0ABS4MEY3_9LACO</name>
<dbReference type="RefSeq" id="WP_209686975.1">
    <property type="nucleotide sequence ID" value="NZ_JAGGLU010000007.1"/>
</dbReference>